<keyword evidence="3" id="KW-1133">Transmembrane helix</keyword>
<dbReference type="InterPro" id="IPR015943">
    <property type="entry name" value="WD40/YVTN_repeat-like_dom_sf"/>
</dbReference>
<keyword evidence="3" id="KW-0472">Membrane</keyword>
<protein>
    <recommendedName>
        <fullName evidence="6">Muconate cycloisomerase 1</fullName>
    </recommendedName>
</protein>
<dbReference type="Proteomes" id="UP000812966">
    <property type="component" value="Unassembled WGS sequence"/>
</dbReference>
<keyword evidence="3" id="KW-0812">Transmembrane</keyword>
<sequence length="430" mass="46549">MDPNALNLNANLNLNFMTSTPNEVIPILCGTFTSVYLYILSFSTLTRKLSVHKKVSAVGPHQYLALSPGRDTLYATGWGWTPGLYAFGIKDGSNDDDGNGGDGGEKEGEVGRAGEPWKLTLDYKGKTPITAISSYITIHENYIYSIGGPTGEVHAAPSSSSSSSSTSGSKDGEVDNDNGFGKKIQEMVYVPEDKLGGWEKTNKALRYGAHGIEFDKRGRGYVPDLGENCIWIHQAQPDGTLTLVDKHVSSRPHDGPRHAVVGRGETSKVLYAVTEHTQFVDVYDLTESGLSYVHSSSLIPADANPDDYRGDTIRTSPSTPFVFATTRGKTSSTRGYLCAYALDPHTGHLVSPSSTPSAVFQTPTSGGRANAIEVIETRGRGRGDELEWIVLTDEEERLVLVISWNGVEFVEVSRVQLEEGDGASHAVWLE</sequence>
<reference evidence="4" key="1">
    <citation type="submission" date="2020-04" db="EMBL/GenBank/DDBJ databases">
        <title>Analysis of mating type loci in Filobasidium floriforme.</title>
        <authorList>
            <person name="Nowrousian M."/>
        </authorList>
    </citation>
    <scope>NUCLEOTIDE SEQUENCE</scope>
    <source>
        <strain evidence="4">CBS 6242</strain>
    </source>
</reference>
<dbReference type="Pfam" id="PF10282">
    <property type="entry name" value="Lactonase"/>
    <property type="match status" value="1"/>
</dbReference>
<evidence type="ECO:0008006" key="6">
    <source>
        <dbReference type="Google" id="ProtNLM"/>
    </source>
</evidence>
<feature type="region of interest" description="Disordered" evidence="2">
    <location>
        <begin position="153"/>
        <end position="180"/>
    </location>
</feature>
<comment type="similarity">
    <text evidence="1">Belongs to the cycloisomerase 2 family.</text>
</comment>
<dbReference type="OrthoDB" id="1715191at2759"/>
<dbReference type="AlphaFoldDB" id="A0A8K0JLM0"/>
<organism evidence="4 5">
    <name type="scientific">Filobasidium floriforme</name>
    <dbReference type="NCBI Taxonomy" id="5210"/>
    <lineage>
        <taxon>Eukaryota</taxon>
        <taxon>Fungi</taxon>
        <taxon>Dikarya</taxon>
        <taxon>Basidiomycota</taxon>
        <taxon>Agaricomycotina</taxon>
        <taxon>Tremellomycetes</taxon>
        <taxon>Filobasidiales</taxon>
        <taxon>Filobasidiaceae</taxon>
        <taxon>Filobasidium</taxon>
    </lineage>
</organism>
<evidence type="ECO:0000313" key="4">
    <source>
        <dbReference type="EMBL" id="KAG7548943.1"/>
    </source>
</evidence>
<dbReference type="InterPro" id="IPR050282">
    <property type="entry name" value="Cycloisomerase_2"/>
</dbReference>
<name>A0A8K0JLM0_9TREE</name>
<accession>A0A8K0JLM0</accession>
<feature type="compositionally biased region" description="Low complexity" evidence="2">
    <location>
        <begin position="158"/>
        <end position="169"/>
    </location>
</feature>
<dbReference type="GO" id="GO:0017057">
    <property type="term" value="F:6-phosphogluconolactonase activity"/>
    <property type="evidence" value="ECO:0007669"/>
    <property type="project" value="TreeGrafter"/>
</dbReference>
<feature type="transmembrane region" description="Helical" evidence="3">
    <location>
        <begin position="24"/>
        <end position="45"/>
    </location>
</feature>
<dbReference type="EMBL" id="JABELV010000056">
    <property type="protein sequence ID" value="KAG7548943.1"/>
    <property type="molecule type" value="Genomic_DNA"/>
</dbReference>
<keyword evidence="5" id="KW-1185">Reference proteome</keyword>
<evidence type="ECO:0000256" key="1">
    <source>
        <dbReference type="ARBA" id="ARBA00005564"/>
    </source>
</evidence>
<gene>
    <name evidence="4" type="ORF">FFLO_03148</name>
</gene>
<dbReference type="InterPro" id="IPR019405">
    <property type="entry name" value="Lactonase_7-beta_prop"/>
</dbReference>
<proteinExistence type="inferred from homology"/>
<dbReference type="PANTHER" id="PTHR30344:SF4">
    <property type="entry name" value="CYCLASE, PUTATIVE (AFU_ORTHOLOGUE AFUA_6G11580)-RELATED"/>
    <property type="match status" value="1"/>
</dbReference>
<dbReference type="Gene3D" id="2.130.10.10">
    <property type="entry name" value="YVTN repeat-like/Quinoprotein amine dehydrogenase"/>
    <property type="match status" value="1"/>
</dbReference>
<comment type="caution">
    <text evidence="4">The sequence shown here is derived from an EMBL/GenBank/DDBJ whole genome shotgun (WGS) entry which is preliminary data.</text>
</comment>
<dbReference type="PANTHER" id="PTHR30344">
    <property type="entry name" value="6-PHOSPHOGLUCONOLACTONASE-RELATED"/>
    <property type="match status" value="1"/>
</dbReference>
<evidence type="ECO:0000256" key="3">
    <source>
        <dbReference type="SAM" id="Phobius"/>
    </source>
</evidence>
<dbReference type="SUPFAM" id="SSF75011">
    <property type="entry name" value="3-carboxy-cis,cis-mucoante lactonizing enzyme"/>
    <property type="match status" value="1"/>
</dbReference>
<evidence type="ECO:0000313" key="5">
    <source>
        <dbReference type="Proteomes" id="UP000812966"/>
    </source>
</evidence>
<evidence type="ECO:0000256" key="2">
    <source>
        <dbReference type="SAM" id="MobiDB-lite"/>
    </source>
</evidence>